<feature type="compositionally biased region" description="Polar residues" evidence="1">
    <location>
        <begin position="138"/>
        <end position="165"/>
    </location>
</feature>
<feature type="region of interest" description="Disordered" evidence="1">
    <location>
        <begin position="401"/>
        <end position="459"/>
    </location>
</feature>
<feature type="region of interest" description="Disordered" evidence="1">
    <location>
        <begin position="1"/>
        <end position="35"/>
    </location>
</feature>
<feature type="compositionally biased region" description="Basic residues" evidence="1">
    <location>
        <begin position="448"/>
        <end position="459"/>
    </location>
</feature>
<feature type="compositionally biased region" description="Basic and acidic residues" evidence="1">
    <location>
        <begin position="25"/>
        <end position="35"/>
    </location>
</feature>
<feature type="compositionally biased region" description="Polar residues" evidence="1">
    <location>
        <begin position="431"/>
        <end position="445"/>
    </location>
</feature>
<dbReference type="AlphaFoldDB" id="A0AAD1UAM4"/>
<comment type="caution">
    <text evidence="2">The sequence shown here is derived from an EMBL/GenBank/DDBJ whole genome shotgun (WGS) entry which is preliminary data.</text>
</comment>
<evidence type="ECO:0000313" key="3">
    <source>
        <dbReference type="Proteomes" id="UP001295684"/>
    </source>
</evidence>
<feature type="region of interest" description="Disordered" evidence="1">
    <location>
        <begin position="115"/>
        <end position="171"/>
    </location>
</feature>
<name>A0AAD1UAM4_EUPCR</name>
<proteinExistence type="predicted"/>
<accession>A0AAD1UAM4</accession>
<feature type="compositionally biased region" description="Polar residues" evidence="1">
    <location>
        <begin position="1"/>
        <end position="24"/>
    </location>
</feature>
<feature type="compositionally biased region" description="Polar residues" evidence="1">
    <location>
        <begin position="401"/>
        <end position="415"/>
    </location>
</feature>
<keyword evidence="3" id="KW-1185">Reference proteome</keyword>
<feature type="compositionally biased region" description="Basic and acidic residues" evidence="1">
    <location>
        <begin position="416"/>
        <end position="430"/>
    </location>
</feature>
<sequence length="541" mass="62065">MNLNLLSPPSGATSSERSQLSFTQHPEKRGDKDQENCHTNFNLDIEEEKVPPLLQEESIHLSELEYSNDQSSLRQEYNATLKSLNSRVKSSQNLFNKTVNIKSKKRLLEIEEKRKKRKMRNAQRHFRGSSFGQGGSSNNIPAPTKQTDCRSNSSFTENNSRNTSIEKFAPPSVGTLKSKINTAVSSKTQNLLNLNDRKIGPAIVSDLIQCVSDVSNEDLLEYIIDIEKEKHKLQTKFSEDYKTMKRQMISTISELDQVKTSYRNLLAKFGGKQIQIRGYKLALNNTNELLNEVIYQIEKCESFENIPIKGFIDSINIKIMKLLESSTKELHTLTDIDPKKSLSECDLNPKDPIEDAFNHLRSLLTFQTALKRSYEYKFNGKQSDLNSMHSFGSSQNFSNLYNPNTNYSENTQDHFNPSEKVLKERKKSEKSLTQNRDSKTSYYQMHSSKSHSREKKKTSTKIYSQLMTGRNSRGYKISTKNLGKKKKSTPRLDCVPKLKMKARRSSPSVHQNRRCIRVIPSKGSYKLLFSYTKIYAILKLS</sequence>
<dbReference type="Proteomes" id="UP001295684">
    <property type="component" value="Unassembled WGS sequence"/>
</dbReference>
<evidence type="ECO:0000313" key="2">
    <source>
        <dbReference type="EMBL" id="CAI2363339.1"/>
    </source>
</evidence>
<reference evidence="2" key="1">
    <citation type="submission" date="2023-07" db="EMBL/GenBank/DDBJ databases">
        <authorList>
            <consortium name="AG Swart"/>
            <person name="Singh M."/>
            <person name="Singh A."/>
            <person name="Seah K."/>
            <person name="Emmerich C."/>
        </authorList>
    </citation>
    <scope>NUCLEOTIDE SEQUENCE</scope>
    <source>
        <strain evidence="2">DP1</strain>
    </source>
</reference>
<dbReference type="EMBL" id="CAMPGE010004490">
    <property type="protein sequence ID" value="CAI2363339.1"/>
    <property type="molecule type" value="Genomic_DNA"/>
</dbReference>
<evidence type="ECO:0000256" key="1">
    <source>
        <dbReference type="SAM" id="MobiDB-lite"/>
    </source>
</evidence>
<protein>
    <submittedName>
        <fullName evidence="2">Uncharacterized protein</fullName>
    </submittedName>
</protein>
<organism evidence="2 3">
    <name type="scientific">Euplotes crassus</name>
    <dbReference type="NCBI Taxonomy" id="5936"/>
    <lineage>
        <taxon>Eukaryota</taxon>
        <taxon>Sar</taxon>
        <taxon>Alveolata</taxon>
        <taxon>Ciliophora</taxon>
        <taxon>Intramacronucleata</taxon>
        <taxon>Spirotrichea</taxon>
        <taxon>Hypotrichia</taxon>
        <taxon>Euplotida</taxon>
        <taxon>Euplotidae</taxon>
        <taxon>Moneuplotes</taxon>
    </lineage>
</organism>
<feature type="compositionally biased region" description="Basic residues" evidence="1">
    <location>
        <begin position="115"/>
        <end position="127"/>
    </location>
</feature>
<gene>
    <name evidence="2" type="ORF">ECRASSUSDP1_LOCUS4672</name>
</gene>